<keyword evidence="6" id="KW-0408">Iron</keyword>
<dbReference type="InterPro" id="IPR000531">
    <property type="entry name" value="Beta-barrel_TonB"/>
</dbReference>
<organism evidence="16 17">
    <name type="scientific">Sphingobium chlorophenolicum L-1</name>
    <dbReference type="NCBI Taxonomy" id="690566"/>
    <lineage>
        <taxon>Bacteria</taxon>
        <taxon>Pseudomonadati</taxon>
        <taxon>Pseudomonadota</taxon>
        <taxon>Alphaproteobacteria</taxon>
        <taxon>Sphingomonadales</taxon>
        <taxon>Sphingomonadaceae</taxon>
        <taxon>Sphingobium</taxon>
    </lineage>
</organism>
<dbReference type="SUPFAM" id="SSF56935">
    <property type="entry name" value="Porins"/>
    <property type="match status" value="1"/>
</dbReference>
<gene>
    <name evidence="16" type="ORF">Sphch_0455</name>
</gene>
<keyword evidence="10 11" id="KW-0998">Cell outer membrane</keyword>
<feature type="domain" description="TonB-dependent receptor plug" evidence="15">
    <location>
        <begin position="60"/>
        <end position="165"/>
    </location>
</feature>
<evidence type="ECO:0000256" key="12">
    <source>
        <dbReference type="RuleBase" id="RU003357"/>
    </source>
</evidence>
<dbReference type="InterPro" id="IPR039426">
    <property type="entry name" value="TonB-dep_rcpt-like"/>
</dbReference>
<evidence type="ECO:0000259" key="15">
    <source>
        <dbReference type="Pfam" id="PF07715"/>
    </source>
</evidence>
<evidence type="ECO:0000256" key="3">
    <source>
        <dbReference type="ARBA" id="ARBA00022452"/>
    </source>
</evidence>
<keyword evidence="5 11" id="KW-0812">Transmembrane</keyword>
<dbReference type="GO" id="GO:0006826">
    <property type="term" value="P:iron ion transport"/>
    <property type="evidence" value="ECO:0007669"/>
    <property type="project" value="UniProtKB-KW"/>
</dbReference>
<keyword evidence="8 12" id="KW-0798">TonB box</keyword>
<name>F6EWY9_SPHCR</name>
<dbReference type="Gene3D" id="2.40.170.20">
    <property type="entry name" value="TonB-dependent receptor, beta-barrel domain"/>
    <property type="match status" value="1"/>
</dbReference>
<protein>
    <submittedName>
        <fullName evidence="16">TonB-dependent receptor</fullName>
    </submittedName>
</protein>
<dbReference type="InterPro" id="IPR036942">
    <property type="entry name" value="Beta-barrel_TonB_sf"/>
</dbReference>
<reference evidence="16 17" key="1">
    <citation type="submission" date="2011-05" db="EMBL/GenBank/DDBJ databases">
        <title>Complete sequence of chromosome 1 of Sphingobium chlorophenolicum L-1.</title>
        <authorList>
            <consortium name="US DOE Joint Genome Institute"/>
            <person name="Lucas S."/>
            <person name="Han J."/>
            <person name="Lapidus A."/>
            <person name="Cheng J.-F."/>
            <person name="Goodwin L."/>
            <person name="Pitluck S."/>
            <person name="Peters L."/>
            <person name="Daligault H."/>
            <person name="Han C."/>
            <person name="Tapia R."/>
            <person name="Land M."/>
            <person name="Hauser L."/>
            <person name="Kyrpides N."/>
            <person name="Ivanova N."/>
            <person name="Pagani I."/>
            <person name="Turner P."/>
            <person name="Copley S."/>
            <person name="Woyke T."/>
        </authorList>
    </citation>
    <scope>NUCLEOTIDE SEQUENCE [LARGE SCALE GENOMIC DNA]</scope>
    <source>
        <strain evidence="16 17">L-1</strain>
    </source>
</reference>
<accession>F6EWY9</accession>
<dbReference type="PROSITE" id="PS52016">
    <property type="entry name" value="TONB_DEPENDENT_REC_3"/>
    <property type="match status" value="1"/>
</dbReference>
<evidence type="ECO:0000256" key="7">
    <source>
        <dbReference type="ARBA" id="ARBA00023065"/>
    </source>
</evidence>
<dbReference type="InterPro" id="IPR012910">
    <property type="entry name" value="Plug_dom"/>
</dbReference>
<evidence type="ECO:0000313" key="16">
    <source>
        <dbReference type="EMBL" id="AEG48152.1"/>
    </source>
</evidence>
<dbReference type="EMBL" id="CP002798">
    <property type="protein sequence ID" value="AEG48152.1"/>
    <property type="molecule type" value="Genomic_DNA"/>
</dbReference>
<dbReference type="GO" id="GO:0009279">
    <property type="term" value="C:cell outer membrane"/>
    <property type="evidence" value="ECO:0007669"/>
    <property type="project" value="UniProtKB-SubCell"/>
</dbReference>
<proteinExistence type="inferred from homology"/>
<feature type="signal peptide" evidence="13">
    <location>
        <begin position="1"/>
        <end position="28"/>
    </location>
</feature>
<evidence type="ECO:0000259" key="14">
    <source>
        <dbReference type="Pfam" id="PF00593"/>
    </source>
</evidence>
<evidence type="ECO:0000256" key="1">
    <source>
        <dbReference type="ARBA" id="ARBA00004571"/>
    </source>
</evidence>
<evidence type="ECO:0000313" key="17">
    <source>
        <dbReference type="Proteomes" id="UP000007150"/>
    </source>
</evidence>
<evidence type="ECO:0000256" key="9">
    <source>
        <dbReference type="ARBA" id="ARBA00023136"/>
    </source>
</evidence>
<dbReference type="AlphaFoldDB" id="F6EWY9"/>
<keyword evidence="16" id="KW-0675">Receptor</keyword>
<dbReference type="CDD" id="cd01347">
    <property type="entry name" value="ligand_gated_channel"/>
    <property type="match status" value="1"/>
</dbReference>
<dbReference type="STRING" id="690566.Sphch_0455"/>
<evidence type="ECO:0000256" key="13">
    <source>
        <dbReference type="SAM" id="SignalP"/>
    </source>
</evidence>
<evidence type="ECO:0000256" key="6">
    <source>
        <dbReference type="ARBA" id="ARBA00023004"/>
    </source>
</evidence>
<evidence type="ECO:0000256" key="2">
    <source>
        <dbReference type="ARBA" id="ARBA00022448"/>
    </source>
</evidence>
<keyword evidence="2 11" id="KW-0813">Transport</keyword>
<evidence type="ECO:0000256" key="4">
    <source>
        <dbReference type="ARBA" id="ARBA00022496"/>
    </source>
</evidence>
<comment type="similarity">
    <text evidence="11 12">Belongs to the TonB-dependent receptor family.</text>
</comment>
<evidence type="ECO:0000256" key="10">
    <source>
        <dbReference type="ARBA" id="ARBA00023237"/>
    </source>
</evidence>
<dbReference type="Proteomes" id="UP000007150">
    <property type="component" value="Chromosome 1"/>
</dbReference>
<dbReference type="HOGENOM" id="CLU_008287_15_0_5"/>
<dbReference type="PANTHER" id="PTHR32552">
    <property type="entry name" value="FERRICHROME IRON RECEPTOR-RELATED"/>
    <property type="match status" value="1"/>
</dbReference>
<dbReference type="PANTHER" id="PTHR32552:SF81">
    <property type="entry name" value="TONB-DEPENDENT OUTER MEMBRANE RECEPTOR"/>
    <property type="match status" value="1"/>
</dbReference>
<keyword evidence="3 11" id="KW-1134">Transmembrane beta strand</keyword>
<dbReference type="Pfam" id="PF00593">
    <property type="entry name" value="TonB_dep_Rec_b-barrel"/>
    <property type="match status" value="1"/>
</dbReference>
<feature type="domain" description="TonB-dependent receptor-like beta-barrel" evidence="14">
    <location>
        <begin position="268"/>
        <end position="703"/>
    </location>
</feature>
<dbReference type="Pfam" id="PF07715">
    <property type="entry name" value="Plug"/>
    <property type="match status" value="1"/>
</dbReference>
<evidence type="ECO:0000256" key="8">
    <source>
        <dbReference type="ARBA" id="ARBA00023077"/>
    </source>
</evidence>
<keyword evidence="4" id="KW-0410">Iron transport</keyword>
<dbReference type="RefSeq" id="WP_013846418.1">
    <property type="nucleotide sequence ID" value="NC_015593.1"/>
</dbReference>
<dbReference type="KEGG" id="sch:Sphch_0455"/>
<keyword evidence="7" id="KW-0406">Ion transport</keyword>
<evidence type="ECO:0000256" key="11">
    <source>
        <dbReference type="PROSITE-ProRule" id="PRU01360"/>
    </source>
</evidence>
<keyword evidence="17" id="KW-1185">Reference proteome</keyword>
<feature type="chain" id="PRO_5003333854" evidence="13">
    <location>
        <begin position="29"/>
        <end position="737"/>
    </location>
</feature>
<keyword evidence="9 11" id="KW-0472">Membrane</keyword>
<comment type="subcellular location">
    <subcellularLocation>
        <location evidence="1 11">Cell outer membrane</location>
        <topology evidence="1 11">Multi-pass membrane protein</topology>
    </subcellularLocation>
</comment>
<evidence type="ECO:0000256" key="5">
    <source>
        <dbReference type="ARBA" id="ARBA00022692"/>
    </source>
</evidence>
<sequence length="737" mass="80168" precursor="true">MKSSRNLCLCVSAHVLAWTIIAASPTFAQETGPAQQETAAEGEVPAGEIVVTAQRREQRLLDVPVAVSAISGETLQSVGVRQATDVVKLVPGLTFLNAGPVSLFSVRGITLNDYGDSNESPIAFYADDVYIAALAATTGQMFDIERVEVLRGPQGTLFGRNATGGLIQVISRKPTRDFSANVSLQYGSYDQVIVEAGIGGPITDGIRFRTSGTFNRDDGWQRNLTTGTRLAKTHAWALRQLVDIELASNLKATLNVHGGRTDNTVAGYGFRGTLDPNDLSSSCSETDIVARRCVNAEGFRDPNPDPRHVYSDRAAPKSRVRNFGTSATLRWTLGDVDVTSVTAYERTKKSHQEDADASPQQLFSVDYNADRKQFSQELRANGTSGNLTWVLGAYYFNEKLDDGLVSVPTLVPFLGTYGLQNQYRQRSESGAAFAQLDYELVEGLTATAGIRYSTETKKLTISDDFANPFYINNERAHTEKITWKAGLNWKLAPDWMTYASVSTGFKSPAFNTTLSLDGGSRPAAPETNTNFEIGVKGQSADRRFQISTAAFYTKYRNFQLVDIPDDASVPSSVLLNADGARILGAEVELNARPIQGLTLNASATYLDTKIQSPGLQLGNDLLDGNRLTRSPRWSLKGLAMYEIDAGSAGRFGVRVDGSYQTAADSQLNNGIAARTPSYALANGGLSWSPADSNFTFEAFVDNIFDKAYTTHQYILVDANALQWGRPRTWGARVSAKW</sequence>
<keyword evidence="13" id="KW-0732">Signal</keyword>